<keyword evidence="5" id="KW-0804">Transcription</keyword>
<comment type="caution">
    <text evidence="8">The sequence shown here is derived from an EMBL/GenBank/DDBJ whole genome shotgun (WGS) entry which is preliminary data.</text>
</comment>
<organism evidence="8 9">
    <name type="scientific">Nocardioides humi</name>
    <dbReference type="NCBI Taxonomy" id="449461"/>
    <lineage>
        <taxon>Bacteria</taxon>
        <taxon>Bacillati</taxon>
        <taxon>Actinomycetota</taxon>
        <taxon>Actinomycetes</taxon>
        <taxon>Propionibacteriales</taxon>
        <taxon>Nocardioidaceae</taxon>
        <taxon>Nocardioides</taxon>
    </lineage>
</organism>
<evidence type="ECO:0000256" key="6">
    <source>
        <dbReference type="SAM" id="MobiDB-lite"/>
    </source>
</evidence>
<dbReference type="InterPro" id="IPR039425">
    <property type="entry name" value="RNA_pol_sigma-70-like"/>
</dbReference>
<feature type="compositionally biased region" description="Low complexity" evidence="6">
    <location>
        <begin position="1"/>
        <end position="10"/>
    </location>
</feature>
<accession>A0ABN2ATN9</accession>
<proteinExistence type="inferred from homology"/>
<evidence type="ECO:0000259" key="7">
    <source>
        <dbReference type="Pfam" id="PF04542"/>
    </source>
</evidence>
<dbReference type="Gene3D" id="1.10.1740.10">
    <property type="match status" value="1"/>
</dbReference>
<keyword evidence="3" id="KW-0731">Sigma factor</keyword>
<sequence>MTSRPSDPLDPLVPPPPGAAPSSRDNVIPLRTRGQEAVVEPSDAELLARCRRRDAEAWNLLVGRYERLVYSVARRNGLSAEDAADVTQGTFVTLIDSLGRIRDEERLASWLMTVTRRQAWRVRNLSRRDVQLDVAPEEVDESLEDWATVLTLHDALAELGGTCRSLLEALYFDPEEPSYAEIAERFGRSIGGIGPLRGRCLEKLRAILTEDGAW</sequence>
<evidence type="ECO:0000256" key="1">
    <source>
        <dbReference type="ARBA" id="ARBA00010641"/>
    </source>
</evidence>
<name>A0ABN2ATN9_9ACTN</name>
<dbReference type="Gene3D" id="1.10.10.10">
    <property type="entry name" value="Winged helix-like DNA-binding domain superfamily/Winged helix DNA-binding domain"/>
    <property type="match status" value="1"/>
</dbReference>
<dbReference type="PANTHER" id="PTHR43133:SF8">
    <property type="entry name" value="RNA POLYMERASE SIGMA FACTOR HI_1459-RELATED"/>
    <property type="match status" value="1"/>
</dbReference>
<evidence type="ECO:0000313" key="8">
    <source>
        <dbReference type="EMBL" id="GAA1525738.1"/>
    </source>
</evidence>
<keyword evidence="9" id="KW-1185">Reference proteome</keyword>
<feature type="region of interest" description="Disordered" evidence="6">
    <location>
        <begin position="1"/>
        <end position="26"/>
    </location>
</feature>
<evidence type="ECO:0000256" key="3">
    <source>
        <dbReference type="ARBA" id="ARBA00023082"/>
    </source>
</evidence>
<dbReference type="SUPFAM" id="SSF88946">
    <property type="entry name" value="Sigma2 domain of RNA polymerase sigma factors"/>
    <property type="match status" value="1"/>
</dbReference>
<dbReference type="InterPro" id="IPR013324">
    <property type="entry name" value="RNA_pol_sigma_r3/r4-like"/>
</dbReference>
<dbReference type="InterPro" id="IPR007627">
    <property type="entry name" value="RNA_pol_sigma70_r2"/>
</dbReference>
<gene>
    <name evidence="8" type="ORF">GCM10009788_31680</name>
</gene>
<feature type="domain" description="RNA polymerase sigma-70 region 2" evidence="7">
    <location>
        <begin position="61"/>
        <end position="119"/>
    </location>
</feature>
<dbReference type="InterPro" id="IPR036388">
    <property type="entry name" value="WH-like_DNA-bd_sf"/>
</dbReference>
<dbReference type="PANTHER" id="PTHR43133">
    <property type="entry name" value="RNA POLYMERASE ECF-TYPE SIGMA FACTO"/>
    <property type="match status" value="1"/>
</dbReference>
<evidence type="ECO:0000313" key="9">
    <source>
        <dbReference type="Proteomes" id="UP001500842"/>
    </source>
</evidence>
<comment type="similarity">
    <text evidence="1">Belongs to the sigma-70 factor family. ECF subfamily.</text>
</comment>
<keyword evidence="2" id="KW-0805">Transcription regulation</keyword>
<dbReference type="RefSeq" id="WP_141003116.1">
    <property type="nucleotide sequence ID" value="NZ_BAAAOR010000024.1"/>
</dbReference>
<protein>
    <submittedName>
        <fullName evidence="8">Sigma-70 family RNA polymerase sigma factor</fullName>
    </submittedName>
</protein>
<evidence type="ECO:0000256" key="5">
    <source>
        <dbReference type="ARBA" id="ARBA00023163"/>
    </source>
</evidence>
<dbReference type="Proteomes" id="UP001500842">
    <property type="component" value="Unassembled WGS sequence"/>
</dbReference>
<dbReference type="SUPFAM" id="SSF88659">
    <property type="entry name" value="Sigma3 and sigma4 domains of RNA polymerase sigma factors"/>
    <property type="match status" value="1"/>
</dbReference>
<dbReference type="NCBIfam" id="TIGR02937">
    <property type="entry name" value="sigma70-ECF"/>
    <property type="match status" value="1"/>
</dbReference>
<reference evidence="8 9" key="1">
    <citation type="journal article" date="2019" name="Int. J. Syst. Evol. Microbiol.">
        <title>The Global Catalogue of Microorganisms (GCM) 10K type strain sequencing project: providing services to taxonomists for standard genome sequencing and annotation.</title>
        <authorList>
            <consortium name="The Broad Institute Genomics Platform"/>
            <consortium name="The Broad Institute Genome Sequencing Center for Infectious Disease"/>
            <person name="Wu L."/>
            <person name="Ma J."/>
        </authorList>
    </citation>
    <scope>NUCLEOTIDE SEQUENCE [LARGE SCALE GENOMIC DNA]</scope>
    <source>
        <strain evidence="8 9">JCM 14942</strain>
    </source>
</reference>
<dbReference type="InterPro" id="IPR014284">
    <property type="entry name" value="RNA_pol_sigma-70_dom"/>
</dbReference>
<dbReference type="InterPro" id="IPR013325">
    <property type="entry name" value="RNA_pol_sigma_r2"/>
</dbReference>
<evidence type="ECO:0000256" key="2">
    <source>
        <dbReference type="ARBA" id="ARBA00023015"/>
    </source>
</evidence>
<evidence type="ECO:0000256" key="4">
    <source>
        <dbReference type="ARBA" id="ARBA00023125"/>
    </source>
</evidence>
<dbReference type="EMBL" id="BAAAOR010000024">
    <property type="protein sequence ID" value="GAA1525738.1"/>
    <property type="molecule type" value="Genomic_DNA"/>
</dbReference>
<dbReference type="Pfam" id="PF04542">
    <property type="entry name" value="Sigma70_r2"/>
    <property type="match status" value="1"/>
</dbReference>
<keyword evidence="4" id="KW-0238">DNA-binding</keyword>